<dbReference type="SMART" id="SM00982">
    <property type="entry name" value="TRCF"/>
    <property type="match status" value="1"/>
</dbReference>
<keyword evidence="2" id="KW-0547">Nucleotide-binding</keyword>
<dbReference type="InterPro" id="IPR037235">
    <property type="entry name" value="TRCF-like_C_D7"/>
</dbReference>
<accession>A0A380P8N1</accession>
<dbReference type="PROSITE" id="PS51194">
    <property type="entry name" value="HELICASE_CTER"/>
    <property type="match status" value="1"/>
</dbReference>
<evidence type="ECO:0000313" key="4">
    <source>
        <dbReference type="EMBL" id="SUP61589.1"/>
    </source>
</evidence>
<dbReference type="InterPro" id="IPR001650">
    <property type="entry name" value="Helicase_C-like"/>
</dbReference>
<dbReference type="PANTHER" id="PTHR47964:SF1">
    <property type="entry name" value="ATP-DEPENDENT DNA HELICASE HOMOLOG RECG, CHLOROPLASTIC"/>
    <property type="match status" value="1"/>
</dbReference>
<dbReference type="GO" id="GO:0003678">
    <property type="term" value="F:DNA helicase activity"/>
    <property type="evidence" value="ECO:0007669"/>
    <property type="project" value="TreeGrafter"/>
</dbReference>
<keyword evidence="2" id="KW-0067">ATP-binding</keyword>
<dbReference type="GO" id="GO:0006281">
    <property type="term" value="P:DNA repair"/>
    <property type="evidence" value="ECO:0007669"/>
    <property type="project" value="InterPro"/>
</dbReference>
<protein>
    <submittedName>
        <fullName evidence="4">Transcription-repair-coupling factor</fullName>
        <ecNumber evidence="4">3.6.4.-</ecNumber>
    </submittedName>
</protein>
<dbReference type="SUPFAM" id="SSF52540">
    <property type="entry name" value="P-loop containing nucleoside triphosphate hydrolases"/>
    <property type="match status" value="1"/>
</dbReference>
<gene>
    <name evidence="4" type="primary">mfd_1</name>
    <name evidence="4" type="ORF">NCTC13645_02756</name>
</gene>
<dbReference type="Proteomes" id="UP000254621">
    <property type="component" value="Unassembled WGS sequence"/>
</dbReference>
<dbReference type="InterPro" id="IPR047112">
    <property type="entry name" value="RecG/Mfd"/>
</dbReference>
<dbReference type="SMART" id="SM00490">
    <property type="entry name" value="HELICc"/>
    <property type="match status" value="1"/>
</dbReference>
<proteinExistence type="predicted"/>
<name>A0A380P8N1_WEIVI</name>
<dbReference type="SUPFAM" id="SSF143517">
    <property type="entry name" value="TRCF domain-like"/>
    <property type="match status" value="1"/>
</dbReference>
<dbReference type="EMBL" id="UHIV01000009">
    <property type="protein sequence ID" value="SUP61589.1"/>
    <property type="molecule type" value="Genomic_DNA"/>
</dbReference>
<dbReference type="InterPro" id="IPR005118">
    <property type="entry name" value="TRCF_C"/>
</dbReference>
<dbReference type="AlphaFoldDB" id="A0A380P8N1"/>
<organism evidence="4 5">
    <name type="scientific">Weissella viridescens</name>
    <name type="common">Lactobacillus viridescens</name>
    <dbReference type="NCBI Taxonomy" id="1629"/>
    <lineage>
        <taxon>Bacteria</taxon>
        <taxon>Bacillati</taxon>
        <taxon>Bacillota</taxon>
        <taxon>Bacilli</taxon>
        <taxon>Lactobacillales</taxon>
        <taxon>Lactobacillaceae</taxon>
        <taxon>Weissella</taxon>
    </lineage>
</organism>
<feature type="domain" description="Helicase C-terminal" evidence="3">
    <location>
        <begin position="34"/>
        <end position="200"/>
    </location>
</feature>
<sequence length="394" mass="44244">MTLTATPIPRTLNMSMVGVRDLSVIETPPANRYPIQTYVMEQNGRTLATAIEREMARGGQTFYLHNRVEDIERVVAMIESLVPEARVAFVHGKMTETQLEGILVDFINGEYDVLVTTTIIETGVDIPNANTLFVENADHMGLSQLYQLRGRVGRSNNLAYAYFTYPGTRTLNEESEKRLEAIRDFTELGSGFKIAMRDLSIRGAGDLLGQSQHGFINSVGYDLYMQMLNEAVAEKQGKGKKKQSDAELDLQVEAYLPNDYVPDGPQKIEIYQRIRKSDKPEQFDEITDDLVDRFGELPLAAEQLIMVGRLKAAADRAGVASIKRMPRQPQMLETKFTDESPVTLEGLQTQLKAHKLAGQIKNQGDIARLQIALQPNQKPMVWLKQLTDFFTSLV</sequence>
<dbReference type="Gene3D" id="3.40.50.300">
    <property type="entry name" value="P-loop containing nucleotide triphosphate hydrolases"/>
    <property type="match status" value="2"/>
</dbReference>
<dbReference type="Gene3D" id="3.90.1150.50">
    <property type="entry name" value="Transcription-repair-coupling factor, D7 domain"/>
    <property type="match status" value="1"/>
</dbReference>
<evidence type="ECO:0000256" key="1">
    <source>
        <dbReference type="ARBA" id="ARBA00022801"/>
    </source>
</evidence>
<dbReference type="Pfam" id="PF03461">
    <property type="entry name" value="TRCF"/>
    <property type="match status" value="1"/>
</dbReference>
<evidence type="ECO:0000313" key="5">
    <source>
        <dbReference type="Proteomes" id="UP000254621"/>
    </source>
</evidence>
<dbReference type="InterPro" id="IPR027417">
    <property type="entry name" value="P-loop_NTPase"/>
</dbReference>
<dbReference type="PANTHER" id="PTHR47964">
    <property type="entry name" value="ATP-DEPENDENT DNA HELICASE HOMOLOG RECG, CHLOROPLASTIC"/>
    <property type="match status" value="1"/>
</dbReference>
<dbReference type="GO" id="GO:0016787">
    <property type="term" value="F:hydrolase activity"/>
    <property type="evidence" value="ECO:0007669"/>
    <property type="project" value="UniProtKB-KW"/>
</dbReference>
<keyword evidence="2" id="KW-0347">Helicase</keyword>
<reference evidence="4 5" key="1">
    <citation type="submission" date="2018-06" db="EMBL/GenBank/DDBJ databases">
        <authorList>
            <consortium name="Pathogen Informatics"/>
            <person name="Doyle S."/>
        </authorList>
    </citation>
    <scope>NUCLEOTIDE SEQUENCE [LARGE SCALE GENOMIC DNA]</scope>
    <source>
        <strain evidence="4 5">NCTC13645</strain>
    </source>
</reference>
<evidence type="ECO:0000259" key="3">
    <source>
        <dbReference type="PROSITE" id="PS51194"/>
    </source>
</evidence>
<evidence type="ECO:0000256" key="2">
    <source>
        <dbReference type="ARBA" id="ARBA00022806"/>
    </source>
</evidence>
<keyword evidence="1 4" id="KW-0378">Hydrolase</keyword>
<dbReference type="EC" id="3.6.4.-" evidence="4"/>
<dbReference type="Pfam" id="PF00271">
    <property type="entry name" value="Helicase_C"/>
    <property type="match status" value="1"/>
</dbReference>